<evidence type="ECO:0000313" key="3">
    <source>
        <dbReference type="Proteomes" id="UP000325315"/>
    </source>
</evidence>
<gene>
    <name evidence="2" type="ORF">EPI10_009502</name>
</gene>
<reference evidence="3" key="1">
    <citation type="journal article" date="2019" name="Plant Biotechnol. J.">
        <title>Genome sequencing of the Australian wild diploid species Gossypium australe highlights disease resistance and delayed gland morphogenesis.</title>
        <authorList>
            <person name="Cai Y."/>
            <person name="Cai X."/>
            <person name="Wang Q."/>
            <person name="Wang P."/>
            <person name="Zhang Y."/>
            <person name="Cai C."/>
            <person name="Xu Y."/>
            <person name="Wang K."/>
            <person name="Zhou Z."/>
            <person name="Wang C."/>
            <person name="Geng S."/>
            <person name="Li B."/>
            <person name="Dong Q."/>
            <person name="Hou Y."/>
            <person name="Wang H."/>
            <person name="Ai P."/>
            <person name="Liu Z."/>
            <person name="Yi F."/>
            <person name="Sun M."/>
            <person name="An G."/>
            <person name="Cheng J."/>
            <person name="Zhang Y."/>
            <person name="Shi Q."/>
            <person name="Xie Y."/>
            <person name="Shi X."/>
            <person name="Chang Y."/>
            <person name="Huang F."/>
            <person name="Chen Y."/>
            <person name="Hong S."/>
            <person name="Mi L."/>
            <person name="Sun Q."/>
            <person name="Zhang L."/>
            <person name="Zhou B."/>
            <person name="Peng R."/>
            <person name="Zhang X."/>
            <person name="Liu F."/>
        </authorList>
    </citation>
    <scope>NUCLEOTIDE SEQUENCE [LARGE SCALE GENOMIC DNA]</scope>
    <source>
        <strain evidence="3">cv. PA1801</strain>
    </source>
</reference>
<dbReference type="EMBL" id="SMMG02000013">
    <property type="protein sequence ID" value="KAA3453472.1"/>
    <property type="molecule type" value="Genomic_DNA"/>
</dbReference>
<keyword evidence="1" id="KW-0472">Membrane</keyword>
<keyword evidence="1" id="KW-1133">Transmembrane helix</keyword>
<organism evidence="2 3">
    <name type="scientific">Gossypium australe</name>
    <dbReference type="NCBI Taxonomy" id="47621"/>
    <lineage>
        <taxon>Eukaryota</taxon>
        <taxon>Viridiplantae</taxon>
        <taxon>Streptophyta</taxon>
        <taxon>Embryophyta</taxon>
        <taxon>Tracheophyta</taxon>
        <taxon>Spermatophyta</taxon>
        <taxon>Magnoliopsida</taxon>
        <taxon>eudicotyledons</taxon>
        <taxon>Gunneridae</taxon>
        <taxon>Pentapetalae</taxon>
        <taxon>rosids</taxon>
        <taxon>malvids</taxon>
        <taxon>Malvales</taxon>
        <taxon>Malvaceae</taxon>
        <taxon>Malvoideae</taxon>
        <taxon>Gossypium</taxon>
    </lineage>
</organism>
<name>A0A5B6UBG6_9ROSI</name>
<comment type="caution">
    <text evidence="2">The sequence shown here is derived from an EMBL/GenBank/DDBJ whole genome shotgun (WGS) entry which is preliminary data.</text>
</comment>
<proteinExistence type="predicted"/>
<accession>A0A5B6UBG6</accession>
<keyword evidence="1" id="KW-0812">Transmembrane</keyword>
<feature type="transmembrane region" description="Helical" evidence="1">
    <location>
        <begin position="48"/>
        <end position="70"/>
    </location>
</feature>
<evidence type="ECO:0000313" key="2">
    <source>
        <dbReference type="EMBL" id="KAA3453472.1"/>
    </source>
</evidence>
<protein>
    <submittedName>
        <fullName evidence="2">ATPase synthesis 25, mitochondrial</fullName>
    </submittedName>
</protein>
<sequence length="129" mass="14202">MAAPATTECTITNGAGKNLVLSFSNYEPAPRTIQTTQPANFTQPMPAIYLNGALVYELPASLMWIIFWTTDNQVSTKMFKIGDPINWEQVAGNLHHRRSTDNGPFADVNYTAEANIDRGQVLTANITRA</sequence>
<dbReference type="Proteomes" id="UP000325315">
    <property type="component" value="Unassembled WGS sequence"/>
</dbReference>
<evidence type="ECO:0000256" key="1">
    <source>
        <dbReference type="SAM" id="Phobius"/>
    </source>
</evidence>
<dbReference type="AlphaFoldDB" id="A0A5B6UBG6"/>
<dbReference type="OrthoDB" id="959451at2759"/>
<keyword evidence="3" id="KW-1185">Reference proteome</keyword>